<evidence type="ECO:0000313" key="1">
    <source>
        <dbReference type="EMBL" id="PYD62373.1"/>
    </source>
</evidence>
<dbReference type="InterPro" id="IPR009061">
    <property type="entry name" value="DNA-bd_dom_put_sf"/>
</dbReference>
<sequence>MEADMRVLPTLPPHYLRTPDAANFLGLSGRTLEKHRTFGTGPLYRKIGGRIVYAVEDLCAWADLNVRLSTAEDGAVDLPHNRRTAMARVQARYVSATRGQRA</sequence>
<dbReference type="AlphaFoldDB" id="A0A318Q0H4"/>
<dbReference type="OrthoDB" id="9806994at2"/>
<evidence type="ECO:0008006" key="3">
    <source>
        <dbReference type="Google" id="ProtNLM"/>
    </source>
</evidence>
<reference evidence="1 2" key="1">
    <citation type="submission" date="2017-07" db="EMBL/GenBank/DDBJ databases">
        <title>A draft genome sequence of Gluconacetobacter entanii LTH 4560.</title>
        <authorList>
            <person name="Skraban J."/>
            <person name="Cleenwerck I."/>
            <person name="Vandamme P."/>
            <person name="Trcek J."/>
        </authorList>
    </citation>
    <scope>NUCLEOTIDE SEQUENCE [LARGE SCALE GENOMIC DNA]</scope>
    <source>
        <strain evidence="1 2">LTH 4560</strain>
    </source>
</reference>
<proteinExistence type="predicted"/>
<dbReference type="SUPFAM" id="SSF46955">
    <property type="entry name" value="Putative DNA-binding domain"/>
    <property type="match status" value="1"/>
</dbReference>
<name>A0A318Q0H4_9PROT</name>
<gene>
    <name evidence="1" type="ORF">CFR72_12890</name>
</gene>
<dbReference type="EMBL" id="NKUF01000037">
    <property type="protein sequence ID" value="PYD62373.1"/>
    <property type="molecule type" value="Genomic_DNA"/>
</dbReference>
<comment type="caution">
    <text evidence="1">The sequence shown here is derived from an EMBL/GenBank/DDBJ whole genome shotgun (WGS) entry which is preliminary data.</text>
</comment>
<protein>
    <recommendedName>
        <fullName evidence="3">DNA-binding protein</fullName>
    </recommendedName>
</protein>
<dbReference type="Proteomes" id="UP000248301">
    <property type="component" value="Unassembled WGS sequence"/>
</dbReference>
<organism evidence="1 2">
    <name type="scientific">Gluconacetobacter entanii</name>
    <dbReference type="NCBI Taxonomy" id="108528"/>
    <lineage>
        <taxon>Bacteria</taxon>
        <taxon>Pseudomonadati</taxon>
        <taxon>Pseudomonadota</taxon>
        <taxon>Alphaproteobacteria</taxon>
        <taxon>Acetobacterales</taxon>
        <taxon>Acetobacteraceae</taxon>
        <taxon>Gluconacetobacter</taxon>
    </lineage>
</organism>
<evidence type="ECO:0000313" key="2">
    <source>
        <dbReference type="Proteomes" id="UP000248301"/>
    </source>
</evidence>
<accession>A0A318Q0H4</accession>